<feature type="domain" description="Glutamine amidotransferase type-2" evidence="3">
    <location>
        <begin position="2"/>
        <end position="220"/>
    </location>
</feature>
<dbReference type="AlphaFoldDB" id="A0A7C3WLL4"/>
<dbReference type="InterPro" id="IPR029055">
    <property type="entry name" value="Ntn_hydrolases_N"/>
</dbReference>
<reference evidence="4" key="1">
    <citation type="journal article" date="2020" name="mSystems">
        <title>Genome- and Community-Level Interaction Insights into Carbon Utilization and Element Cycling Functions of Hydrothermarchaeota in Hydrothermal Sediment.</title>
        <authorList>
            <person name="Zhou Z."/>
            <person name="Liu Y."/>
            <person name="Xu W."/>
            <person name="Pan J."/>
            <person name="Luo Z.H."/>
            <person name="Li M."/>
        </authorList>
    </citation>
    <scope>NUCLEOTIDE SEQUENCE [LARGE SCALE GENOMIC DNA]</scope>
    <source>
        <strain evidence="4">SpSt-751</strain>
    </source>
</reference>
<evidence type="ECO:0000256" key="2">
    <source>
        <dbReference type="ARBA" id="ARBA00022962"/>
    </source>
</evidence>
<name>A0A7C3WLL4_9BACT</name>
<dbReference type="PANTHER" id="PTHR11907">
    <property type="entry name" value="AMIDOPHOSPHORIBOSYLTRANSFERASE"/>
    <property type="match status" value="1"/>
</dbReference>
<evidence type="ECO:0000256" key="1">
    <source>
        <dbReference type="ARBA" id="ARBA00022679"/>
    </source>
</evidence>
<gene>
    <name evidence="4" type="ORF">ENV35_01450</name>
</gene>
<dbReference type="Pfam" id="PF13522">
    <property type="entry name" value="GATase_6"/>
    <property type="match status" value="1"/>
</dbReference>
<keyword evidence="2" id="KW-0315">Glutamine amidotransferase</keyword>
<evidence type="ECO:0000313" key="4">
    <source>
        <dbReference type="EMBL" id="HGB30525.1"/>
    </source>
</evidence>
<comment type="caution">
    <text evidence="4">The sequence shown here is derived from an EMBL/GenBank/DDBJ whole genome shotgun (WGS) entry which is preliminary data.</text>
</comment>
<sequence length="220" mass="25527">MCGITGCIVNNNPSFATEVYFKLLKASDIRGQDGTGLTLLRNKKFYTYKWPIRARDISFDLALEKGDKIIGQNRYAIFGLDFSNNQPITFDNLSLVHNGVLYNYEKQKKLFEEKYNIYQDTQVDTELIVRLLHLFLSQKIKQKDAIKDVLSVIDGEAACICLDCFNSSLYAFMKNKILYRGEDEYGNVYFFSTLYIKNKVSEISKNIIEFKDCEVFVWNN</sequence>
<protein>
    <recommendedName>
        <fullName evidence="3">Glutamine amidotransferase type-2 domain-containing protein</fullName>
    </recommendedName>
</protein>
<accession>A0A7C3WLL4</accession>
<dbReference type="Gene3D" id="3.60.20.10">
    <property type="entry name" value="Glutamine Phosphoribosylpyrophosphate, subunit 1, domain 1"/>
    <property type="match status" value="1"/>
</dbReference>
<evidence type="ECO:0000259" key="3">
    <source>
        <dbReference type="PROSITE" id="PS51278"/>
    </source>
</evidence>
<dbReference type="EMBL" id="DTGA01000036">
    <property type="protein sequence ID" value="HGB30525.1"/>
    <property type="molecule type" value="Genomic_DNA"/>
</dbReference>
<proteinExistence type="predicted"/>
<keyword evidence="1" id="KW-0808">Transferase</keyword>
<dbReference type="InterPro" id="IPR017932">
    <property type="entry name" value="GATase_2_dom"/>
</dbReference>
<dbReference type="SUPFAM" id="SSF56235">
    <property type="entry name" value="N-terminal nucleophile aminohydrolases (Ntn hydrolases)"/>
    <property type="match status" value="1"/>
</dbReference>
<dbReference type="PROSITE" id="PS51278">
    <property type="entry name" value="GATASE_TYPE_2"/>
    <property type="match status" value="1"/>
</dbReference>
<organism evidence="4">
    <name type="scientific">Dictyoglomus turgidum</name>
    <dbReference type="NCBI Taxonomy" id="513050"/>
    <lineage>
        <taxon>Bacteria</taxon>
        <taxon>Pseudomonadati</taxon>
        <taxon>Dictyoglomota</taxon>
        <taxon>Dictyoglomia</taxon>
        <taxon>Dictyoglomales</taxon>
        <taxon>Dictyoglomaceae</taxon>
        <taxon>Dictyoglomus</taxon>
    </lineage>
</organism>
<dbReference type="CDD" id="cd00352">
    <property type="entry name" value="Gn_AT_II"/>
    <property type="match status" value="1"/>
</dbReference>
<dbReference type="GO" id="GO:0016740">
    <property type="term" value="F:transferase activity"/>
    <property type="evidence" value="ECO:0007669"/>
    <property type="project" value="UniProtKB-KW"/>
</dbReference>